<keyword evidence="4 6" id="KW-0406">Ion transport</keyword>
<sequence length="470" mass="53866">MSISAICNMLVTFPVVIHCCLPTKGLLQPPTIFLTKLLTAKIKPLMPNPDSFWMVSFRPDSEETVSELSEKLTGITTINDSISAPFAHLVLPEFKVPPLSTLINLSENLSKTESLTNQTLQKIVETLKLLANSKPAAFARKKTNNSNSGGQAGEDDNLIMEDGRSYETYLFKNWEWNRGKYNRVENRTLEDLVEVLVKEVTLIDNSHKLKLASYNQAKAQASASLRKRTGNLSVKSLADVVTKENFVSPDSEFLETLLVAVPNNHVKEWNNSYERLTPLVVPRSSTKIAQDEDYTLFNVTVFKKIKEEYSQKCREKKFIVRDFVYDESEIEKSRTQQKEYEQHEKELWSELLRLSRINFSETFQVIVHLKVIQTYIESLLRYGLPAHYCTIVIKPEPKNLKKILHQLSSFYNSLESNTNGSTKNQKTKLDKHVNDQDELIGGEYASVLEKEVFDFVLFEIFDPKRNSKDH</sequence>
<dbReference type="CDD" id="cd14785">
    <property type="entry name" value="V-ATPase_C"/>
    <property type="match status" value="1"/>
</dbReference>
<keyword evidence="3 6" id="KW-0375">Hydrogen ion transport</keyword>
<evidence type="ECO:0000313" key="9">
    <source>
        <dbReference type="Proteomes" id="UP000325313"/>
    </source>
</evidence>
<comment type="function">
    <text evidence="5">Subunit of the V1 complex of vacuolar(H+)-ATPase (V-ATPase), a multisubunit enzyme composed of a peripheral complex (V1) that hydrolyzes ATP and a membrane integral complex (V0) that translocates protons. V-ATPase is responsible for acidifying and maintaining the pH of intracellular compartments. Subunit C is necessary for the assembly of the catalytic sector of the enzyme and is likely to have a specific function in its catalytic activity. Reversibly leaves the enzyme after glucose depletion, causing the catalytic subcomplex V1 to detach from the V0 section.</text>
</comment>
<dbReference type="AlphaFoldDB" id="A0A5B0S6T7"/>
<protein>
    <recommendedName>
        <fullName evidence="6">V-type proton ATPase subunit C</fullName>
    </recommendedName>
</protein>
<comment type="function">
    <text evidence="6">Subunit of the V1 complex of vacuolar(H+)-ATPase (V-ATPase), a multisubunit enzyme composed of a peripheral complex (V1) that hydrolyzes ATP and a membrane integral complex (V0) that translocates protons. V-ATPase is responsible for acidifying and maintaining the pH of intracellular compartments and in some cell types, is targeted to the plasma membrane, where it is responsible for acidifying the extracellular environment. Subunit C is necessary for the assembly of the catalytic sector of the enzyme and is likely to have a specific function in its catalytic activity.</text>
</comment>
<dbReference type="PANTHER" id="PTHR10137">
    <property type="entry name" value="V-TYPE PROTON ATPASE SUBUNIT C"/>
    <property type="match status" value="1"/>
</dbReference>
<name>A0A5B0S6T7_PUCGR</name>
<evidence type="ECO:0000256" key="1">
    <source>
        <dbReference type="ARBA" id="ARBA00006138"/>
    </source>
</evidence>
<dbReference type="Gene3D" id="1.20.1460.10">
    <property type="entry name" value="subunit c (vma5p) of the yeast v-atpase, domain 2"/>
    <property type="match status" value="1"/>
</dbReference>
<comment type="caution">
    <text evidence="8">The sequence shown here is derived from an EMBL/GenBank/DDBJ whole genome shotgun (WGS) entry which is preliminary data.</text>
</comment>
<evidence type="ECO:0000256" key="7">
    <source>
        <dbReference type="SAM" id="SignalP"/>
    </source>
</evidence>
<dbReference type="SUPFAM" id="SSF118203">
    <property type="entry name" value="Vacuolar ATP synthase subunit C"/>
    <property type="match status" value="1"/>
</dbReference>
<dbReference type="Proteomes" id="UP000325313">
    <property type="component" value="Unassembled WGS sequence"/>
</dbReference>
<dbReference type="Gene3D" id="3.30.70.1180">
    <property type="entry name" value="Vacuolar atp synthase subunit c, domain 1"/>
    <property type="match status" value="1"/>
</dbReference>
<evidence type="ECO:0000256" key="5">
    <source>
        <dbReference type="ARBA" id="ARBA00053565"/>
    </source>
</evidence>
<feature type="signal peptide" evidence="7">
    <location>
        <begin position="1"/>
        <end position="19"/>
    </location>
</feature>
<dbReference type="EMBL" id="VDEP01000073">
    <property type="protein sequence ID" value="KAA1133189.1"/>
    <property type="molecule type" value="Genomic_DNA"/>
</dbReference>
<dbReference type="PANTHER" id="PTHR10137:SF0">
    <property type="entry name" value="V-TYPE PROTON ATPASE SUBUNIT C"/>
    <property type="match status" value="1"/>
</dbReference>
<evidence type="ECO:0000256" key="4">
    <source>
        <dbReference type="ARBA" id="ARBA00023065"/>
    </source>
</evidence>
<dbReference type="GO" id="GO:0000221">
    <property type="term" value="C:vacuolar proton-transporting V-type ATPase, V1 domain"/>
    <property type="evidence" value="ECO:0007669"/>
    <property type="project" value="TreeGrafter"/>
</dbReference>
<dbReference type="FunFam" id="3.30.70.100:FF:000002">
    <property type="entry name" value="V-type proton ATPase subunit C"/>
    <property type="match status" value="1"/>
</dbReference>
<dbReference type="Gene3D" id="3.30.70.100">
    <property type="match status" value="1"/>
</dbReference>
<keyword evidence="7" id="KW-0732">Signal</keyword>
<evidence type="ECO:0000313" key="8">
    <source>
        <dbReference type="EMBL" id="KAA1133189.1"/>
    </source>
</evidence>
<evidence type="ECO:0000256" key="6">
    <source>
        <dbReference type="RuleBase" id="RU364010"/>
    </source>
</evidence>
<dbReference type="GO" id="GO:0046961">
    <property type="term" value="F:proton-transporting ATPase activity, rotational mechanism"/>
    <property type="evidence" value="ECO:0007669"/>
    <property type="project" value="InterPro"/>
</dbReference>
<comment type="similarity">
    <text evidence="1 6">Belongs to the V-ATPase C subunit family.</text>
</comment>
<feature type="chain" id="PRO_5023004359" description="V-type proton ATPase subunit C" evidence="7">
    <location>
        <begin position="20"/>
        <end position="470"/>
    </location>
</feature>
<organism evidence="8 9">
    <name type="scientific">Puccinia graminis f. sp. tritici</name>
    <dbReference type="NCBI Taxonomy" id="56615"/>
    <lineage>
        <taxon>Eukaryota</taxon>
        <taxon>Fungi</taxon>
        <taxon>Dikarya</taxon>
        <taxon>Basidiomycota</taxon>
        <taxon>Pucciniomycotina</taxon>
        <taxon>Pucciniomycetes</taxon>
        <taxon>Pucciniales</taxon>
        <taxon>Pucciniaceae</taxon>
        <taxon>Puccinia</taxon>
    </lineage>
</organism>
<dbReference type="Pfam" id="PF03223">
    <property type="entry name" value="V-ATPase_C"/>
    <property type="match status" value="1"/>
</dbReference>
<comment type="subunit">
    <text evidence="6">V-ATPase is a heteromultimeric enzyme composed of a peripheral catalytic V1 complex (components A to H) attached to an integral membrane V0 proton pore complex.</text>
</comment>
<dbReference type="InterPro" id="IPR036132">
    <property type="entry name" value="Vac_ATP_synth_c_sf"/>
</dbReference>
<reference evidence="8 9" key="1">
    <citation type="submission" date="2019-05" db="EMBL/GenBank/DDBJ databases">
        <title>Emergence of the Ug99 lineage of the wheat stem rust pathogen through somatic hybridization.</title>
        <authorList>
            <person name="Li F."/>
            <person name="Upadhyaya N.M."/>
            <person name="Sperschneider J."/>
            <person name="Matny O."/>
            <person name="Nguyen-Phuc H."/>
            <person name="Mago R."/>
            <person name="Raley C."/>
            <person name="Miller M.E."/>
            <person name="Silverstein K.A.T."/>
            <person name="Henningsen E."/>
            <person name="Hirsch C.D."/>
            <person name="Visser B."/>
            <person name="Pretorius Z.A."/>
            <person name="Steffenson B.J."/>
            <person name="Schwessinger B."/>
            <person name="Dodds P.N."/>
            <person name="Figueroa M."/>
        </authorList>
    </citation>
    <scope>NUCLEOTIDE SEQUENCE [LARGE SCALE GENOMIC DNA]</scope>
    <source>
        <strain evidence="8 9">Ug99</strain>
    </source>
</reference>
<accession>A0A5B0S6T7</accession>
<dbReference type="InterPro" id="IPR004907">
    <property type="entry name" value="ATPase_V1-cplx_csu"/>
</dbReference>
<gene>
    <name evidence="8" type="primary">VMA5_2</name>
    <name evidence="8" type="ORF">PGTUg99_025039</name>
</gene>
<keyword evidence="2 6" id="KW-0813">Transport</keyword>
<evidence type="ECO:0000256" key="3">
    <source>
        <dbReference type="ARBA" id="ARBA00022781"/>
    </source>
</evidence>
<evidence type="ECO:0000256" key="2">
    <source>
        <dbReference type="ARBA" id="ARBA00022448"/>
    </source>
</evidence>
<proteinExistence type="inferred from homology"/>